<organism evidence="10 11">
    <name type="scientific">Bordetella genomosp. 2</name>
    <dbReference type="NCBI Taxonomy" id="1983456"/>
    <lineage>
        <taxon>Bacteria</taxon>
        <taxon>Pseudomonadati</taxon>
        <taxon>Pseudomonadota</taxon>
        <taxon>Betaproteobacteria</taxon>
        <taxon>Burkholderiales</taxon>
        <taxon>Alcaligenaceae</taxon>
        <taxon>Bordetella</taxon>
    </lineage>
</organism>
<keyword evidence="4" id="KW-0249">Electron transport</keyword>
<reference evidence="11" key="1">
    <citation type="submission" date="2017-05" db="EMBL/GenBank/DDBJ databases">
        <title>Complete and WGS of Bordetella genogroups.</title>
        <authorList>
            <person name="Spilker T."/>
            <person name="Lipuma J."/>
        </authorList>
    </citation>
    <scope>NUCLEOTIDE SEQUENCE [LARGE SCALE GENOMIC DNA]</scope>
    <source>
        <strain evidence="11">AU8256</strain>
    </source>
</reference>
<dbReference type="PANTHER" id="PTHR35008:SF4">
    <property type="entry name" value="BLL4482 PROTEIN"/>
    <property type="match status" value="1"/>
</dbReference>
<feature type="binding site" description="axial binding residue" evidence="7">
    <location>
        <position position="60"/>
    </location>
    <ligand>
        <name>heme c</name>
        <dbReference type="ChEBI" id="CHEBI:61717"/>
        <label>1</label>
    </ligand>
    <ligandPart>
        <name>Fe</name>
        <dbReference type="ChEBI" id="CHEBI:18248"/>
    </ligandPart>
</feature>
<feature type="chain" id="PRO_5012085545" evidence="8">
    <location>
        <begin position="22"/>
        <end position="415"/>
    </location>
</feature>
<evidence type="ECO:0000256" key="4">
    <source>
        <dbReference type="ARBA" id="ARBA00022982"/>
    </source>
</evidence>
<proteinExistence type="predicted"/>
<dbReference type="InterPro" id="IPR008168">
    <property type="entry name" value="Cyt_C_IC"/>
</dbReference>
<feature type="binding site" description="axial binding residue" evidence="7">
    <location>
        <position position="205"/>
    </location>
    <ligand>
        <name>heme c</name>
        <dbReference type="ChEBI" id="CHEBI:61717"/>
        <label>2</label>
    </ligand>
    <ligandPart>
        <name>Fe</name>
        <dbReference type="ChEBI" id="CHEBI:18248"/>
    </ligandPart>
</feature>
<evidence type="ECO:0000256" key="7">
    <source>
        <dbReference type="PIRSR" id="PIRSR000018-51"/>
    </source>
</evidence>
<dbReference type="GO" id="GO:0005506">
    <property type="term" value="F:iron ion binding"/>
    <property type="evidence" value="ECO:0007669"/>
    <property type="project" value="InterPro"/>
</dbReference>
<evidence type="ECO:0000256" key="5">
    <source>
        <dbReference type="ARBA" id="ARBA00023004"/>
    </source>
</evidence>
<name>A0A261VQM1_9BORD</name>
<evidence type="ECO:0000256" key="8">
    <source>
        <dbReference type="SAM" id="SignalP"/>
    </source>
</evidence>
<feature type="binding site" description="axial binding residue" evidence="7">
    <location>
        <position position="325"/>
    </location>
    <ligand>
        <name>heme c</name>
        <dbReference type="ChEBI" id="CHEBI:61717"/>
        <label>3</label>
    </ligand>
    <ligandPart>
        <name>Fe</name>
        <dbReference type="ChEBI" id="CHEBI:18248"/>
    </ligandPart>
</feature>
<keyword evidence="11" id="KW-1185">Reference proteome</keyword>
<accession>A0A261VQM1</accession>
<feature type="binding site" description="covalent" evidence="6">
    <location>
        <position position="59"/>
    </location>
    <ligand>
        <name>heme c</name>
        <dbReference type="ChEBI" id="CHEBI:61717"/>
        <label>1</label>
    </ligand>
</feature>
<evidence type="ECO:0000259" key="9">
    <source>
        <dbReference type="PROSITE" id="PS51007"/>
    </source>
</evidence>
<comment type="caution">
    <text evidence="10">The sequence shown here is derived from an EMBL/GenBank/DDBJ whole genome shotgun (WGS) entry which is preliminary data.</text>
</comment>
<dbReference type="GO" id="GO:0009055">
    <property type="term" value="F:electron transfer activity"/>
    <property type="evidence" value="ECO:0007669"/>
    <property type="project" value="InterPro"/>
</dbReference>
<comment type="cofactor">
    <cofactor evidence="6">
        <name>heme c</name>
        <dbReference type="ChEBI" id="CHEBI:61717"/>
    </cofactor>
    <text evidence="6">Binds 3 heme c groups covalently per subunit.</text>
</comment>
<evidence type="ECO:0000313" key="10">
    <source>
        <dbReference type="EMBL" id="OZI75890.1"/>
    </source>
</evidence>
<dbReference type="PIRSF" id="PIRSF000018">
    <property type="entry name" value="Mb_ADH_cyt_c"/>
    <property type="match status" value="1"/>
</dbReference>
<protein>
    <submittedName>
        <fullName evidence="10">Cytochrome C oxidase Cbb3</fullName>
    </submittedName>
</protein>
<feature type="binding site" description="covalent" evidence="6">
    <location>
        <position position="321"/>
    </location>
    <ligand>
        <name>heme c</name>
        <dbReference type="ChEBI" id="CHEBI:61717"/>
        <label>3</label>
    </ligand>
</feature>
<dbReference type="PROSITE" id="PS51007">
    <property type="entry name" value="CYTC"/>
    <property type="match status" value="3"/>
</dbReference>
<feature type="binding site" description="covalent" evidence="6">
    <location>
        <position position="56"/>
    </location>
    <ligand>
        <name>heme c</name>
        <dbReference type="ChEBI" id="CHEBI:61717"/>
        <label>1</label>
    </ligand>
</feature>
<dbReference type="InterPro" id="IPR014353">
    <property type="entry name" value="Membr-bd_ADH_cyt_c"/>
</dbReference>
<feature type="domain" description="Cytochrome c" evidence="9">
    <location>
        <begin position="308"/>
        <end position="398"/>
    </location>
</feature>
<dbReference type="AlphaFoldDB" id="A0A261VQM1"/>
<keyword evidence="1" id="KW-0813">Transport</keyword>
<dbReference type="PRINTS" id="PR00605">
    <property type="entry name" value="CYTCHROMECIC"/>
</dbReference>
<feature type="binding site" description="covalent" evidence="6">
    <location>
        <position position="201"/>
    </location>
    <ligand>
        <name>heme c</name>
        <dbReference type="ChEBI" id="CHEBI:61717"/>
        <label>2</label>
    </ligand>
</feature>
<dbReference type="PANTHER" id="PTHR35008">
    <property type="entry name" value="BLL4482 PROTEIN-RELATED"/>
    <property type="match status" value="1"/>
</dbReference>
<dbReference type="SUPFAM" id="SSF46626">
    <property type="entry name" value="Cytochrome c"/>
    <property type="match status" value="3"/>
</dbReference>
<feature type="binding site" description="covalent" evidence="6">
    <location>
        <position position="324"/>
    </location>
    <ligand>
        <name>heme c</name>
        <dbReference type="ChEBI" id="CHEBI:61717"/>
        <label>3</label>
    </ligand>
</feature>
<sequence length="415" mass="43764">MAALCPSLRSVLAAACLAMLAACGKQDDAPAPPAPPIAAGQDQLLRGRYLVQAADCAACHTAEGGAPFAGGVPLESPFGKFYGTNITPDAEHGIGDWSADDFYAALHDGMTPDGPLYPAMPYTSYRQLSRADSDAMYAYLRSIEPAAVPNREPELDFPYNMRFGVRFWNWLFLEDSLPDASQGSSQAWLRGRYLAGALGHCAECHTPRGKLGQLDADRPLQGGALGRILAPDISPAGLAARGWTIDDLHALFATGIAPQGAAFDEMFPVVHLSTQYLSREDVAALSTYLLGDHPPAPARAAPATLEPRVRDSGKGLYVALCAGCHGFDGQGKPGVAVAMQGNTALRDSNPHNLVAVMLDGIEAQDFPGTAAMQAMPGFAGTLTDAQLADLANYLRAEWGGQAPTVTAESVQTLRR</sequence>
<keyword evidence="5 7" id="KW-0408">Iron</keyword>
<feature type="domain" description="Cytochrome c" evidence="9">
    <location>
        <begin position="42"/>
        <end position="144"/>
    </location>
</feature>
<evidence type="ECO:0000256" key="3">
    <source>
        <dbReference type="ARBA" id="ARBA00022723"/>
    </source>
</evidence>
<evidence type="ECO:0000256" key="6">
    <source>
        <dbReference type="PIRSR" id="PIRSR000018-50"/>
    </source>
</evidence>
<dbReference type="Gene3D" id="1.10.760.10">
    <property type="entry name" value="Cytochrome c-like domain"/>
    <property type="match status" value="2"/>
</dbReference>
<dbReference type="InterPro" id="IPR009056">
    <property type="entry name" value="Cyt_c-like_dom"/>
</dbReference>
<dbReference type="RefSeq" id="WP_028356020.1">
    <property type="nucleotide sequence ID" value="NZ_NEVT01000006.1"/>
</dbReference>
<feature type="signal peptide" evidence="8">
    <location>
        <begin position="1"/>
        <end position="21"/>
    </location>
</feature>
<dbReference type="EMBL" id="NEVT01000006">
    <property type="protein sequence ID" value="OZI75890.1"/>
    <property type="molecule type" value="Genomic_DNA"/>
</dbReference>
<dbReference type="Proteomes" id="UP000215633">
    <property type="component" value="Unassembled WGS sequence"/>
</dbReference>
<evidence type="ECO:0000256" key="2">
    <source>
        <dbReference type="ARBA" id="ARBA00022617"/>
    </source>
</evidence>
<dbReference type="GO" id="GO:0016020">
    <property type="term" value="C:membrane"/>
    <property type="evidence" value="ECO:0007669"/>
    <property type="project" value="InterPro"/>
</dbReference>
<evidence type="ECO:0000256" key="1">
    <source>
        <dbReference type="ARBA" id="ARBA00022448"/>
    </source>
</evidence>
<feature type="domain" description="Cytochrome c" evidence="9">
    <location>
        <begin position="178"/>
        <end position="293"/>
    </location>
</feature>
<keyword evidence="2 6" id="KW-0349">Heme</keyword>
<keyword evidence="8" id="KW-0732">Signal</keyword>
<dbReference type="GO" id="GO:0020037">
    <property type="term" value="F:heme binding"/>
    <property type="evidence" value="ECO:0007669"/>
    <property type="project" value="InterPro"/>
</dbReference>
<keyword evidence="3 7" id="KW-0479">Metal-binding</keyword>
<gene>
    <name evidence="10" type="ORF">CAL24_11870</name>
</gene>
<dbReference type="Pfam" id="PF00034">
    <property type="entry name" value="Cytochrom_C"/>
    <property type="match status" value="2"/>
</dbReference>
<dbReference type="InterPro" id="IPR051459">
    <property type="entry name" value="Cytochrome_c-type_DH"/>
</dbReference>
<dbReference type="GO" id="GO:0016614">
    <property type="term" value="F:oxidoreductase activity, acting on CH-OH group of donors"/>
    <property type="evidence" value="ECO:0007669"/>
    <property type="project" value="InterPro"/>
</dbReference>
<evidence type="ECO:0000313" key="11">
    <source>
        <dbReference type="Proteomes" id="UP000215633"/>
    </source>
</evidence>
<feature type="binding site" description="covalent" evidence="6">
    <location>
        <position position="204"/>
    </location>
    <ligand>
        <name>heme c</name>
        <dbReference type="ChEBI" id="CHEBI:61717"/>
        <label>2</label>
    </ligand>
</feature>
<dbReference type="InterPro" id="IPR036909">
    <property type="entry name" value="Cyt_c-like_dom_sf"/>
</dbReference>